<evidence type="ECO:0000313" key="2">
    <source>
        <dbReference type="Proteomes" id="UP000001794"/>
    </source>
</evidence>
<reference evidence="1 2" key="1">
    <citation type="journal article" date="2003" name="Virology">
        <title>The complete sequence of marine bacteriophage VpV262 infecting vibrio parahaemolyticus indicates that an ancestral component of a T7 viral supergroup is widespread in the marine environment.</title>
        <authorList>
            <person name="Hardies S.C."/>
            <person name="Comeau A.M."/>
            <person name="Serwer P."/>
            <person name="Suttle C.A."/>
        </authorList>
    </citation>
    <scope>NUCLEOTIDE SEQUENCE</scope>
</reference>
<dbReference type="Proteomes" id="UP000001794">
    <property type="component" value="Segment"/>
</dbReference>
<keyword evidence="2" id="KW-1185">Reference proteome</keyword>
<dbReference type="OrthoDB" id="16847at10239"/>
<accession>Q8LT71</accession>
<name>Q8LT71_9CAUD</name>
<dbReference type="RefSeq" id="NP_640294.1">
    <property type="nucleotide sequence ID" value="NC_003907.2"/>
</dbReference>
<dbReference type="GeneID" id="956080"/>
<proteinExistence type="predicted"/>
<protein>
    <submittedName>
        <fullName evidence="1">Uncharacterized protein</fullName>
    </submittedName>
</protein>
<organism evidence="1 2">
    <name type="scientific">Vibrio phage VpV262</name>
    <dbReference type="NCBI Taxonomy" id="2907796"/>
    <lineage>
        <taxon>Viruses</taxon>
        <taxon>Duplodnaviria</taxon>
        <taxon>Heunggongvirae</taxon>
        <taxon>Uroviricota</taxon>
        <taxon>Caudoviricetes</taxon>
        <taxon>Zobellviridae</taxon>
        <taxon>Vipivirus</taxon>
        <taxon>Vipivirus canadense</taxon>
    </lineage>
</organism>
<sequence length="180" mass="20689">MTKPIPLRDLAAYCQTTQAAIYQQNKEKGWHDEPRSFAQFTCLFHSEVSEGVEGLRKLLMDTHLVEFPMLVVEMADTFIRVLDYLGMKNISWDDGISEWSLTDDRPTDLANLHACLSEAWLQRGNLFQNYQLQRAAVLAWRIVEAEGYDMAQIVATKLNYNKHRPDHMKAARDAAGGKKW</sequence>
<dbReference type="EMBL" id="AY095314">
    <property type="protein sequence ID" value="AAM28381.1"/>
    <property type="molecule type" value="Genomic_DNA"/>
</dbReference>
<evidence type="ECO:0000313" key="1">
    <source>
        <dbReference type="EMBL" id="AAM28381.1"/>
    </source>
</evidence>
<dbReference type="KEGG" id="vg:956080"/>